<dbReference type="EMBL" id="HAEE01012887">
    <property type="protein sequence ID" value="SBR32937.1"/>
    <property type="molecule type" value="Transcribed_RNA"/>
</dbReference>
<accession>A0A1A8ICJ6</accession>
<dbReference type="AlphaFoldDB" id="A0A1A8ICJ6"/>
<evidence type="ECO:0000313" key="1">
    <source>
        <dbReference type="EMBL" id="SBQ94040.1"/>
    </source>
</evidence>
<organism evidence="1">
    <name type="scientific">Nothobranchius kuhntae</name>
    <name type="common">Beira killifish</name>
    <dbReference type="NCBI Taxonomy" id="321403"/>
    <lineage>
        <taxon>Eukaryota</taxon>
        <taxon>Metazoa</taxon>
        <taxon>Chordata</taxon>
        <taxon>Craniata</taxon>
        <taxon>Vertebrata</taxon>
        <taxon>Euteleostomi</taxon>
        <taxon>Actinopterygii</taxon>
        <taxon>Neopterygii</taxon>
        <taxon>Teleostei</taxon>
        <taxon>Neoteleostei</taxon>
        <taxon>Acanthomorphata</taxon>
        <taxon>Ovalentaria</taxon>
        <taxon>Atherinomorphae</taxon>
        <taxon>Cyprinodontiformes</taxon>
        <taxon>Nothobranchiidae</taxon>
        <taxon>Nothobranchius</taxon>
    </lineage>
</organism>
<proteinExistence type="predicted"/>
<feature type="non-terminal residue" evidence="1">
    <location>
        <position position="1"/>
    </location>
</feature>
<dbReference type="EMBL" id="HAED01007828">
    <property type="protein sequence ID" value="SBQ94040.1"/>
    <property type="molecule type" value="Transcribed_RNA"/>
</dbReference>
<reference evidence="1" key="1">
    <citation type="submission" date="2016-05" db="EMBL/GenBank/DDBJ databases">
        <authorList>
            <person name="Lavstsen T."/>
            <person name="Jespersen J.S."/>
        </authorList>
    </citation>
    <scope>NUCLEOTIDE SEQUENCE</scope>
    <source>
        <tissue evidence="1">Brain</tissue>
    </source>
</reference>
<name>A0A1A8ICJ6_NOTKU</name>
<sequence>HVTNTEEEIRSFGCFVFFGSFQCGSDADFHQEFVVTLLKNVQSPNSDCPIKLELWFVAPTVMCASLSGLWF</sequence>
<reference evidence="1" key="2">
    <citation type="submission" date="2016-06" db="EMBL/GenBank/DDBJ databases">
        <title>The genome of a short-lived fish provides insights into sex chromosome evolution and the genetic control of aging.</title>
        <authorList>
            <person name="Reichwald K."/>
            <person name="Felder M."/>
            <person name="Petzold A."/>
            <person name="Koch P."/>
            <person name="Groth M."/>
            <person name="Platzer M."/>
        </authorList>
    </citation>
    <scope>NUCLEOTIDE SEQUENCE</scope>
    <source>
        <tissue evidence="1">Brain</tissue>
    </source>
</reference>
<gene>
    <name evidence="1" type="primary">CU459095.1</name>
</gene>
<feature type="non-terminal residue" evidence="1">
    <location>
        <position position="71"/>
    </location>
</feature>
<protein>
    <submittedName>
        <fullName evidence="1">Uncharacterized protein</fullName>
    </submittedName>
</protein>